<dbReference type="SUPFAM" id="SSF53474">
    <property type="entry name" value="alpha/beta-Hydrolases"/>
    <property type="match status" value="2"/>
</dbReference>
<keyword evidence="4" id="KW-1185">Reference proteome</keyword>
<dbReference type="InterPro" id="IPR052897">
    <property type="entry name" value="Sec-Metab_Biosynth_Hydrolase"/>
</dbReference>
<dbReference type="RefSeq" id="WP_185297027.1">
    <property type="nucleotide sequence ID" value="NZ_CP045702.1"/>
</dbReference>
<dbReference type="KEGG" id="sfiy:F0344_01475"/>
<evidence type="ECO:0000313" key="3">
    <source>
        <dbReference type="EMBL" id="QNE73460.1"/>
    </source>
</evidence>
<accession>A0A7G7BDP5</accession>
<protein>
    <submittedName>
        <fullName evidence="3">Alpha/beta fold hydrolase</fullName>
    </submittedName>
</protein>
<dbReference type="PANTHER" id="PTHR37017">
    <property type="entry name" value="AB HYDROLASE-1 DOMAIN-CONTAINING PROTEIN-RELATED"/>
    <property type="match status" value="1"/>
</dbReference>
<dbReference type="AlphaFoldDB" id="A0A7G7BDP5"/>
<dbReference type="InterPro" id="IPR029058">
    <property type="entry name" value="AB_hydrolase_fold"/>
</dbReference>
<organism evidence="3 4">
    <name type="scientific">Streptomyces finlayi</name>
    <dbReference type="NCBI Taxonomy" id="67296"/>
    <lineage>
        <taxon>Bacteria</taxon>
        <taxon>Bacillati</taxon>
        <taxon>Actinomycetota</taxon>
        <taxon>Actinomycetes</taxon>
        <taxon>Kitasatosporales</taxon>
        <taxon>Streptomycetaceae</taxon>
        <taxon>Streptomyces</taxon>
    </lineage>
</organism>
<dbReference type="Proteomes" id="UP000515307">
    <property type="component" value="Chromosome"/>
</dbReference>
<feature type="domain" description="AB hydrolase-1" evidence="2">
    <location>
        <begin position="5"/>
        <end position="256"/>
    </location>
</feature>
<dbReference type="EMBL" id="CP045702">
    <property type="protein sequence ID" value="QNE73460.1"/>
    <property type="molecule type" value="Genomic_DNA"/>
</dbReference>
<evidence type="ECO:0000313" key="4">
    <source>
        <dbReference type="Proteomes" id="UP000515307"/>
    </source>
</evidence>
<dbReference type="Gene3D" id="3.40.50.1820">
    <property type="entry name" value="alpha/beta hydrolase"/>
    <property type="match status" value="2"/>
</dbReference>
<dbReference type="Pfam" id="PF12697">
    <property type="entry name" value="Abhydrolase_6"/>
    <property type="match status" value="1"/>
</dbReference>
<dbReference type="PANTHER" id="PTHR37017:SF11">
    <property type="entry name" value="ESTERASE_LIPASE_THIOESTERASE DOMAIN-CONTAINING PROTEIN"/>
    <property type="match status" value="1"/>
</dbReference>
<sequence length="532" mass="55965">MTAFILVPGTFTGGWIWQEVAAGLRASGAQAHPVTLTGMGDGGPPAAPGTDLETHIQDVVRLIDRIDAAEVVLVGHAYGLYPVLGAAGRRPERITRIVNVDGGLPQDGDPALALVPDQALRDRLLNPSGPDGDDGTAVGDGPDGKDGLIAPPSLDAWQRWGSVEGVGTEGLERLSRRAAPQPAGTLTQPLPLAEVVGELPLTGVLCTANGSSIQLVESVVGFGDPRFQSLTDPRVSFFELATGHWPMLSVPGELAEVLVRAAAGEGQRIGPAAKEQPVHLRPFLMDVPERPRERIGRLDLHLPESLSDGVGDGGGPLPAVVFVHGGPLPAGARPTPRDWPVLVGYGQYVANLGAVGVTLDHGLHDFTDYGRAAQDIADAVTLVRADPRVDGSRVALWYFSGGGLLSADWLAEPPPWLRCVAATYPVLAPLPNWMLVDPRFRPAAAVRGAGRLPIVLTRVGLEQPEIMATVQEFLTAAGECEANIEVVDVPSGHHSFEAVDHTDEAREAVRYAVRTVLGHLRAQGSSAATRTA</sequence>
<evidence type="ECO:0000256" key="1">
    <source>
        <dbReference type="SAM" id="MobiDB-lite"/>
    </source>
</evidence>
<gene>
    <name evidence="3" type="ORF">F0344_01475</name>
</gene>
<name>A0A7G7BDP5_9ACTN</name>
<evidence type="ECO:0000259" key="2">
    <source>
        <dbReference type="Pfam" id="PF12697"/>
    </source>
</evidence>
<dbReference type="GO" id="GO:0016787">
    <property type="term" value="F:hydrolase activity"/>
    <property type="evidence" value="ECO:0007669"/>
    <property type="project" value="UniProtKB-KW"/>
</dbReference>
<feature type="region of interest" description="Disordered" evidence="1">
    <location>
        <begin position="122"/>
        <end position="151"/>
    </location>
</feature>
<dbReference type="InterPro" id="IPR000073">
    <property type="entry name" value="AB_hydrolase_1"/>
</dbReference>
<keyword evidence="3" id="KW-0378">Hydrolase</keyword>
<reference evidence="4" key="1">
    <citation type="submission" date="2019-10" db="EMBL/GenBank/DDBJ databases">
        <title>Antimicrobial potential of Antarctic Bacteria.</title>
        <authorList>
            <person name="Benaud N."/>
            <person name="Edwards R.J."/>
            <person name="Ferrari B.C."/>
        </authorList>
    </citation>
    <scope>NUCLEOTIDE SEQUENCE [LARGE SCALE GENOMIC DNA]</scope>
    <source>
        <strain evidence="4">NBSH44</strain>
    </source>
</reference>
<proteinExistence type="predicted"/>